<dbReference type="SUPFAM" id="SSF51695">
    <property type="entry name" value="PLC-like phosphodiesterases"/>
    <property type="match status" value="1"/>
</dbReference>
<evidence type="ECO:0000256" key="4">
    <source>
        <dbReference type="PIRSR" id="PIRSR600760-2"/>
    </source>
</evidence>
<dbReference type="CDD" id="cd08556">
    <property type="entry name" value="GDPD"/>
    <property type="match status" value="1"/>
</dbReference>
<dbReference type="InterPro" id="IPR030395">
    <property type="entry name" value="GP_PDE_dom"/>
</dbReference>
<dbReference type="InterPro" id="IPR017946">
    <property type="entry name" value="PLC-like_Pdiesterase_TIM-brl"/>
</dbReference>
<dbReference type="Pfam" id="PF03009">
    <property type="entry name" value="GDPD"/>
    <property type="match status" value="1"/>
</dbReference>
<feature type="binding site" evidence="4">
    <location>
        <position position="316"/>
    </location>
    <ligand>
        <name>Mg(2+)</name>
        <dbReference type="ChEBI" id="CHEBI:18420"/>
        <label>1</label>
        <note>catalytic</note>
    </ligand>
</feature>
<dbReference type="PRINTS" id="PR00377">
    <property type="entry name" value="IMPHPHTASES"/>
</dbReference>
<evidence type="ECO:0000259" key="5">
    <source>
        <dbReference type="PROSITE" id="PS51704"/>
    </source>
</evidence>
<dbReference type="SUPFAM" id="SSF56655">
    <property type="entry name" value="Carbohydrate phosphatase"/>
    <property type="match status" value="1"/>
</dbReference>
<evidence type="ECO:0000256" key="3">
    <source>
        <dbReference type="ARBA" id="ARBA00022842"/>
    </source>
</evidence>
<dbReference type="Gene3D" id="3.20.20.190">
    <property type="entry name" value="Phosphatidylinositol (PI) phosphodiesterase"/>
    <property type="match status" value="1"/>
</dbReference>
<evidence type="ECO:0000313" key="6">
    <source>
        <dbReference type="EMBL" id="QDZ16966.1"/>
    </source>
</evidence>
<dbReference type="InterPro" id="IPR000760">
    <property type="entry name" value="Inositol_monophosphatase-like"/>
</dbReference>
<dbReference type="Pfam" id="PF00459">
    <property type="entry name" value="Inositol_P"/>
    <property type="match status" value="1"/>
</dbReference>
<dbReference type="GO" id="GO:0007165">
    <property type="term" value="P:signal transduction"/>
    <property type="evidence" value="ECO:0007669"/>
    <property type="project" value="TreeGrafter"/>
</dbReference>
<dbReference type="Gene3D" id="3.30.540.10">
    <property type="entry name" value="Fructose-1,6-Bisphosphatase, subunit A, domain 1"/>
    <property type="match status" value="1"/>
</dbReference>
<organism evidence="6 7">
    <name type="scientific">Humibacter ginsenosidimutans</name>
    <dbReference type="NCBI Taxonomy" id="2599293"/>
    <lineage>
        <taxon>Bacteria</taxon>
        <taxon>Bacillati</taxon>
        <taxon>Actinomycetota</taxon>
        <taxon>Actinomycetes</taxon>
        <taxon>Micrococcales</taxon>
        <taxon>Microbacteriaceae</taxon>
        <taxon>Humibacter</taxon>
    </lineage>
</organism>
<protein>
    <submittedName>
        <fullName evidence="6">Inositol monophosphatase</fullName>
    </submittedName>
</protein>
<feature type="binding site" evidence="4">
    <location>
        <position position="446"/>
    </location>
    <ligand>
        <name>Mg(2+)</name>
        <dbReference type="ChEBI" id="CHEBI:18420"/>
        <label>1</label>
        <note>catalytic</note>
    </ligand>
</feature>
<dbReference type="GO" id="GO:0008934">
    <property type="term" value="F:inositol monophosphate 1-phosphatase activity"/>
    <property type="evidence" value="ECO:0007669"/>
    <property type="project" value="TreeGrafter"/>
</dbReference>
<dbReference type="PANTHER" id="PTHR20854">
    <property type="entry name" value="INOSITOL MONOPHOSPHATASE"/>
    <property type="match status" value="1"/>
</dbReference>
<keyword evidence="2" id="KW-0378">Hydrolase</keyword>
<dbReference type="OrthoDB" id="9758957at2"/>
<evidence type="ECO:0000256" key="2">
    <source>
        <dbReference type="ARBA" id="ARBA00022801"/>
    </source>
</evidence>
<dbReference type="PANTHER" id="PTHR20854:SF4">
    <property type="entry name" value="INOSITOL-1-MONOPHOSPHATASE-RELATED"/>
    <property type="match status" value="1"/>
</dbReference>
<dbReference type="PROSITE" id="PS51704">
    <property type="entry name" value="GP_PDE"/>
    <property type="match status" value="1"/>
</dbReference>
<dbReference type="GO" id="GO:0006020">
    <property type="term" value="P:inositol metabolic process"/>
    <property type="evidence" value="ECO:0007669"/>
    <property type="project" value="TreeGrafter"/>
</dbReference>
<dbReference type="KEGG" id="huw:FPZ11_16705"/>
<keyword evidence="7" id="KW-1185">Reference proteome</keyword>
<dbReference type="CDD" id="cd01637">
    <property type="entry name" value="IMPase_like"/>
    <property type="match status" value="1"/>
</dbReference>
<feature type="binding site" evidence="4">
    <location>
        <position position="319"/>
    </location>
    <ligand>
        <name>Mg(2+)</name>
        <dbReference type="ChEBI" id="CHEBI:18420"/>
        <label>1</label>
        <note>catalytic</note>
    </ligand>
</feature>
<keyword evidence="1 4" id="KW-0479">Metal-binding</keyword>
<accession>A0A5B8M934</accession>
<keyword evidence="3 4" id="KW-0460">Magnesium</keyword>
<evidence type="ECO:0000313" key="7">
    <source>
        <dbReference type="Proteomes" id="UP000320216"/>
    </source>
</evidence>
<dbReference type="EMBL" id="CP042305">
    <property type="protein sequence ID" value="QDZ16966.1"/>
    <property type="molecule type" value="Genomic_DNA"/>
</dbReference>
<feature type="domain" description="GP-PDE" evidence="5">
    <location>
        <begin position="1"/>
        <end position="221"/>
    </location>
</feature>
<dbReference type="Proteomes" id="UP000320216">
    <property type="component" value="Chromosome"/>
</dbReference>
<name>A0A5B8M934_9MICO</name>
<reference evidence="6 7" key="1">
    <citation type="submission" date="2019-07" db="EMBL/GenBank/DDBJ databases">
        <title>Full genome sequence of Humibacter sp. WJ7-1.</title>
        <authorList>
            <person name="Im W.-T."/>
        </authorList>
    </citation>
    <scope>NUCLEOTIDE SEQUENCE [LARGE SCALE GENOMIC DNA]</scope>
    <source>
        <strain evidence="6 7">WJ7-1</strain>
    </source>
</reference>
<sequence>MAASAHRGDSSRFRENTLPAIRSAIRSGAEFVEIDVRVTSDGAVVVLHDPTLERLWGVPEPVAEVALDRIRLLGDRDDRPPLLSEVLELFGDTASTLLVDMDAPELAAPAFAVVAASGVEVAWCGDIEGMRTIRSLDPTARIWMPWDAPRAPRPDEIAELAPECINTEVVAMTPELVEQIHGLGCTVTVWTVDDEWTMRWVARMGVDTVTTNRLTRLQETIADEQAGTADAGAALDVERAMMVARELGTWAIDYTSSTDPGTVSTKKDGADLVTEVDVAVERHVREIVGLHFPDHDFVGEEMGGEARPGVPCWYLDPVDGTANFANGVPWTAFSLALVIDREPIVGVVGDPWRKELFEAARGRGAFRNGERLALAQAPADENALIGKIVSTELANHRPWPGMLEFLERLGDRYCTMRVMGSGTMTLLGVAAGRGVGAVIGRFGPEDHLAAALIVAEAGGVVLDEQGEPTLFPTGGGILSATPAAAGIISELWAEARAANPGS</sequence>
<dbReference type="InterPro" id="IPR020583">
    <property type="entry name" value="Inositol_monoP_metal-BS"/>
</dbReference>
<gene>
    <name evidence="6" type="ORF">FPZ11_16705</name>
</gene>
<dbReference type="GO" id="GO:0006629">
    <property type="term" value="P:lipid metabolic process"/>
    <property type="evidence" value="ECO:0007669"/>
    <property type="project" value="InterPro"/>
</dbReference>
<proteinExistence type="predicted"/>
<dbReference type="PROSITE" id="PS00629">
    <property type="entry name" value="IMP_1"/>
    <property type="match status" value="1"/>
</dbReference>
<dbReference type="GO" id="GO:0046872">
    <property type="term" value="F:metal ion binding"/>
    <property type="evidence" value="ECO:0007669"/>
    <property type="project" value="UniProtKB-KW"/>
</dbReference>
<dbReference type="GO" id="GO:0008081">
    <property type="term" value="F:phosphoric diester hydrolase activity"/>
    <property type="evidence" value="ECO:0007669"/>
    <property type="project" value="InterPro"/>
</dbReference>
<feature type="binding site" evidence="4">
    <location>
        <position position="300"/>
    </location>
    <ligand>
        <name>Mg(2+)</name>
        <dbReference type="ChEBI" id="CHEBI:18420"/>
        <label>1</label>
        <note>catalytic</note>
    </ligand>
</feature>
<dbReference type="Gene3D" id="3.40.190.80">
    <property type="match status" value="1"/>
</dbReference>
<comment type="cofactor">
    <cofactor evidence="4">
        <name>Mg(2+)</name>
        <dbReference type="ChEBI" id="CHEBI:18420"/>
    </cofactor>
</comment>
<evidence type="ECO:0000256" key="1">
    <source>
        <dbReference type="ARBA" id="ARBA00022723"/>
    </source>
</evidence>
<dbReference type="AlphaFoldDB" id="A0A5B8M934"/>